<evidence type="ECO:0000259" key="1">
    <source>
        <dbReference type="PROSITE" id="PS51464"/>
    </source>
</evidence>
<evidence type="ECO:0000313" key="3">
    <source>
        <dbReference type="Proteomes" id="UP001214094"/>
    </source>
</evidence>
<dbReference type="PANTHER" id="PTHR30514:SF1">
    <property type="entry name" value="HTH-TYPE TRANSCRIPTIONAL REGULATOR HEXR-RELATED"/>
    <property type="match status" value="1"/>
</dbReference>
<dbReference type="Gene3D" id="3.40.50.10490">
    <property type="entry name" value="Glucose-6-phosphate isomerase like protein, domain 1"/>
    <property type="match status" value="1"/>
</dbReference>
<geneLocation type="plasmid" evidence="2 3">
    <name>unnamedB</name>
</geneLocation>
<keyword evidence="3" id="KW-1185">Reference proteome</keyword>
<dbReference type="InterPro" id="IPR046348">
    <property type="entry name" value="SIS_dom_sf"/>
</dbReference>
<dbReference type="PANTHER" id="PTHR30514">
    <property type="entry name" value="GLUCOKINASE"/>
    <property type="match status" value="1"/>
</dbReference>
<dbReference type="InterPro" id="IPR035472">
    <property type="entry name" value="RpiR-like_SIS"/>
</dbReference>
<reference evidence="2 3" key="1">
    <citation type="submission" date="2023-03" db="EMBL/GenBank/DDBJ databases">
        <title>Comparative genome and transcriptome analysis combination mining strategies for increasing vitamin B12 production of Ensifer adhaerens strain.</title>
        <authorList>
            <person name="Yongheng L."/>
        </authorList>
    </citation>
    <scope>NUCLEOTIDE SEQUENCE [LARGE SCALE GENOMIC DNA]</scope>
    <source>
        <strain evidence="2 3">Casida A-T305</strain>
        <plasmid evidence="2 3">unnamedB</plasmid>
    </source>
</reference>
<dbReference type="InterPro" id="IPR047640">
    <property type="entry name" value="RpiR-like"/>
</dbReference>
<keyword evidence="2" id="KW-0614">Plasmid</keyword>
<evidence type="ECO:0000313" key="2">
    <source>
        <dbReference type="EMBL" id="WFP95539.1"/>
    </source>
</evidence>
<dbReference type="PROSITE" id="PS51464">
    <property type="entry name" value="SIS"/>
    <property type="match status" value="1"/>
</dbReference>
<gene>
    <name evidence="2" type="ORF">P4B07_33520</name>
</gene>
<dbReference type="RefSeq" id="WP_064817077.1">
    <property type="nucleotide sequence ID" value="NZ_CP121310.1"/>
</dbReference>
<protein>
    <submittedName>
        <fullName evidence="2">SIS domain-containing protein</fullName>
    </submittedName>
</protein>
<dbReference type="SUPFAM" id="SSF53697">
    <property type="entry name" value="SIS domain"/>
    <property type="match status" value="1"/>
</dbReference>
<dbReference type="EMBL" id="CP121310">
    <property type="protein sequence ID" value="WFP95539.1"/>
    <property type="molecule type" value="Genomic_DNA"/>
</dbReference>
<dbReference type="Pfam" id="PF01380">
    <property type="entry name" value="SIS"/>
    <property type="match status" value="1"/>
</dbReference>
<accession>A0ABY8HTS8</accession>
<organism evidence="2 3">
    <name type="scientific">Ensifer adhaerens</name>
    <name type="common">Sinorhizobium morelense</name>
    <dbReference type="NCBI Taxonomy" id="106592"/>
    <lineage>
        <taxon>Bacteria</taxon>
        <taxon>Pseudomonadati</taxon>
        <taxon>Pseudomonadota</taxon>
        <taxon>Alphaproteobacteria</taxon>
        <taxon>Hyphomicrobiales</taxon>
        <taxon>Rhizobiaceae</taxon>
        <taxon>Sinorhizobium/Ensifer group</taxon>
        <taxon>Ensifer</taxon>
    </lineage>
</organism>
<proteinExistence type="predicted"/>
<name>A0ABY8HTS8_ENSAD</name>
<sequence length="114" mass="12362">MVSAPRLTGEDVLFVLSFSGRTSYLISNIEIAKKAGARIVSISPGGSVVASLADGSINLNAYRASTHPLIVPTGRAPMYVMLDVLFALLAQVRGRHAMNRMQGQSTWKRPFRQC</sequence>
<feature type="domain" description="SIS" evidence="1">
    <location>
        <begin position="1"/>
        <end position="95"/>
    </location>
</feature>
<dbReference type="CDD" id="cd05013">
    <property type="entry name" value="SIS_RpiR"/>
    <property type="match status" value="1"/>
</dbReference>
<dbReference type="InterPro" id="IPR001347">
    <property type="entry name" value="SIS_dom"/>
</dbReference>
<dbReference type="Proteomes" id="UP001214094">
    <property type="component" value="Plasmid unnamedB"/>
</dbReference>